<dbReference type="EMBL" id="BARW01002836">
    <property type="protein sequence ID" value="GAI60596.1"/>
    <property type="molecule type" value="Genomic_DNA"/>
</dbReference>
<protein>
    <submittedName>
        <fullName evidence="1">Uncharacterized protein</fullName>
    </submittedName>
</protein>
<accession>X1R0I7</accession>
<gene>
    <name evidence="1" type="ORF">S12H4_07626</name>
</gene>
<dbReference type="AlphaFoldDB" id="X1R0I7"/>
<evidence type="ECO:0000313" key="1">
    <source>
        <dbReference type="EMBL" id="GAI60596.1"/>
    </source>
</evidence>
<name>X1R0I7_9ZZZZ</name>
<sequence>DDGIDHEQHEYECKLGIGHFGIFCLFKLVGYG</sequence>
<proteinExistence type="predicted"/>
<feature type="non-terminal residue" evidence="1">
    <location>
        <position position="1"/>
    </location>
</feature>
<organism evidence="1">
    <name type="scientific">marine sediment metagenome</name>
    <dbReference type="NCBI Taxonomy" id="412755"/>
    <lineage>
        <taxon>unclassified sequences</taxon>
        <taxon>metagenomes</taxon>
        <taxon>ecological metagenomes</taxon>
    </lineage>
</organism>
<reference evidence="1" key="1">
    <citation type="journal article" date="2014" name="Front. Microbiol.">
        <title>High frequency of phylogenetically diverse reductive dehalogenase-homologous genes in deep subseafloor sedimentary metagenomes.</title>
        <authorList>
            <person name="Kawai M."/>
            <person name="Futagami T."/>
            <person name="Toyoda A."/>
            <person name="Takaki Y."/>
            <person name="Nishi S."/>
            <person name="Hori S."/>
            <person name="Arai W."/>
            <person name="Tsubouchi T."/>
            <person name="Morono Y."/>
            <person name="Uchiyama I."/>
            <person name="Ito T."/>
            <person name="Fujiyama A."/>
            <person name="Inagaki F."/>
            <person name="Takami H."/>
        </authorList>
    </citation>
    <scope>NUCLEOTIDE SEQUENCE</scope>
    <source>
        <strain evidence="1">Expedition CK06-06</strain>
    </source>
</reference>
<comment type="caution">
    <text evidence="1">The sequence shown here is derived from an EMBL/GenBank/DDBJ whole genome shotgun (WGS) entry which is preliminary data.</text>
</comment>